<name>A0ABY6Z3D7_9BACL</name>
<evidence type="ECO:0000256" key="1">
    <source>
        <dbReference type="ARBA" id="ARBA00004651"/>
    </source>
</evidence>
<evidence type="ECO:0000256" key="5">
    <source>
        <dbReference type="ARBA" id="ARBA00023136"/>
    </source>
</evidence>
<dbReference type="InterPro" id="IPR011701">
    <property type="entry name" value="MFS"/>
</dbReference>
<evidence type="ECO:0000256" key="2">
    <source>
        <dbReference type="ARBA" id="ARBA00022448"/>
    </source>
</evidence>
<gene>
    <name evidence="8" type="ORF">NZD86_21495</name>
</gene>
<comment type="subcellular location">
    <subcellularLocation>
        <location evidence="1">Cell membrane</location>
        <topology evidence="1">Multi-pass membrane protein</topology>
    </subcellularLocation>
</comment>
<feature type="domain" description="Major facilitator superfamily (MFS) profile" evidence="7">
    <location>
        <begin position="204"/>
        <end position="410"/>
    </location>
</feature>
<dbReference type="EMBL" id="CP104064">
    <property type="protein sequence ID" value="WAH36716.1"/>
    <property type="molecule type" value="Genomic_DNA"/>
</dbReference>
<dbReference type="PROSITE" id="PS50850">
    <property type="entry name" value="MFS"/>
    <property type="match status" value="1"/>
</dbReference>
<dbReference type="PANTHER" id="PTHR23528">
    <property type="match status" value="1"/>
</dbReference>
<dbReference type="InterPro" id="IPR036259">
    <property type="entry name" value="MFS_trans_sf"/>
</dbReference>
<evidence type="ECO:0000259" key="7">
    <source>
        <dbReference type="PROSITE" id="PS50850"/>
    </source>
</evidence>
<keyword evidence="3 6" id="KW-0812">Transmembrane</keyword>
<feature type="transmembrane region" description="Helical" evidence="6">
    <location>
        <begin position="377"/>
        <end position="396"/>
    </location>
</feature>
<feature type="transmembrane region" description="Helical" evidence="6">
    <location>
        <begin position="39"/>
        <end position="58"/>
    </location>
</feature>
<dbReference type="PANTHER" id="PTHR23528:SF1">
    <property type="entry name" value="MAJOR FACILITATOR SUPERFAMILY (MFS) PROFILE DOMAIN-CONTAINING PROTEIN"/>
    <property type="match status" value="1"/>
</dbReference>
<keyword evidence="2" id="KW-0813">Transport</keyword>
<dbReference type="Proteomes" id="UP001164803">
    <property type="component" value="Chromosome"/>
</dbReference>
<accession>A0ABY6Z3D7</accession>
<dbReference type="RefSeq" id="WP_268044091.1">
    <property type="nucleotide sequence ID" value="NZ_CP104064.1"/>
</dbReference>
<dbReference type="InterPro" id="IPR020846">
    <property type="entry name" value="MFS_dom"/>
</dbReference>
<keyword evidence="9" id="KW-1185">Reference proteome</keyword>
<feature type="transmembrane region" description="Helical" evidence="6">
    <location>
        <begin position="78"/>
        <end position="97"/>
    </location>
</feature>
<feature type="transmembrane region" description="Helical" evidence="6">
    <location>
        <begin position="213"/>
        <end position="238"/>
    </location>
</feature>
<dbReference type="Gene3D" id="1.20.1250.20">
    <property type="entry name" value="MFS general substrate transporter like domains"/>
    <property type="match status" value="2"/>
</dbReference>
<feature type="transmembrane region" description="Helical" evidence="6">
    <location>
        <begin position="142"/>
        <end position="161"/>
    </location>
</feature>
<sequence>MEKYPSRSVQLLAIAGLGKNVGFGVNKVFVAAVLQSLSLSASIIGIVLALEGLFGLILHPTMGYLSDHTRTRGFRRKVYVLVCLPGAALCWFLFFAYNGQASVQIFLIALFYVFQQASESPYKAWMGDIVPKPYWGRASSHLNIWWEIGNLIAFLIIPLIWTTSHIASIILTCILITGSGLWTGLTVPESVVLPTSGHRSRAAYRTLVKRPFLFFYLSQGFAWLAFESIASFFTLLVVHTAHGTVFDSAIGMSIFTVTGIIGAILTGRVYHRVGPRTLMGVSIFLFGLVSLSAFAIHSVDSIFALVAIEGVFWGTSLTASFAYVGDLLHAMTHDDETEGQVRGTVYGVYNIMQAIGLLIAGPIGGAVITLTGGKNEMVTILTLLAGILGAVCTLFIQTRETPADTSVSVN</sequence>
<proteinExistence type="predicted"/>
<keyword evidence="4 6" id="KW-1133">Transmembrane helix</keyword>
<feature type="transmembrane region" description="Helical" evidence="6">
    <location>
        <begin position="346"/>
        <end position="371"/>
    </location>
</feature>
<evidence type="ECO:0000256" key="3">
    <source>
        <dbReference type="ARBA" id="ARBA00022692"/>
    </source>
</evidence>
<feature type="transmembrane region" description="Helical" evidence="6">
    <location>
        <begin position="250"/>
        <end position="270"/>
    </location>
</feature>
<feature type="transmembrane region" description="Helical" evidence="6">
    <location>
        <begin position="277"/>
        <end position="296"/>
    </location>
</feature>
<evidence type="ECO:0000256" key="4">
    <source>
        <dbReference type="ARBA" id="ARBA00022989"/>
    </source>
</evidence>
<feature type="transmembrane region" description="Helical" evidence="6">
    <location>
        <begin position="302"/>
        <end position="325"/>
    </location>
</feature>
<organism evidence="8 9">
    <name type="scientific">Alicyclobacillus dauci</name>
    <dbReference type="NCBI Taxonomy" id="1475485"/>
    <lineage>
        <taxon>Bacteria</taxon>
        <taxon>Bacillati</taxon>
        <taxon>Bacillota</taxon>
        <taxon>Bacilli</taxon>
        <taxon>Bacillales</taxon>
        <taxon>Alicyclobacillaceae</taxon>
        <taxon>Alicyclobacillus</taxon>
    </lineage>
</organism>
<feature type="transmembrane region" description="Helical" evidence="6">
    <location>
        <begin position="167"/>
        <end position="192"/>
    </location>
</feature>
<dbReference type="Pfam" id="PF07690">
    <property type="entry name" value="MFS_1"/>
    <property type="match status" value="1"/>
</dbReference>
<reference evidence="8" key="1">
    <citation type="submission" date="2022-08" db="EMBL/GenBank/DDBJ databases">
        <title>Alicyclobacillus dauci DSM2870, complete genome.</title>
        <authorList>
            <person name="Wang Q."/>
            <person name="Cai R."/>
            <person name="Wang Z."/>
        </authorList>
    </citation>
    <scope>NUCLEOTIDE SEQUENCE</scope>
    <source>
        <strain evidence="8">DSM 28700</strain>
    </source>
</reference>
<protein>
    <submittedName>
        <fullName evidence="8">MFS transporter</fullName>
    </submittedName>
</protein>
<evidence type="ECO:0000313" key="9">
    <source>
        <dbReference type="Proteomes" id="UP001164803"/>
    </source>
</evidence>
<keyword evidence="5 6" id="KW-0472">Membrane</keyword>
<evidence type="ECO:0000256" key="6">
    <source>
        <dbReference type="SAM" id="Phobius"/>
    </source>
</evidence>
<evidence type="ECO:0000313" key="8">
    <source>
        <dbReference type="EMBL" id="WAH36716.1"/>
    </source>
</evidence>
<dbReference type="SUPFAM" id="SSF103473">
    <property type="entry name" value="MFS general substrate transporter"/>
    <property type="match status" value="1"/>
</dbReference>